<organism evidence="4 5">
    <name type="scientific">Blautia parvula</name>
    <dbReference type="NCBI Taxonomy" id="2877527"/>
    <lineage>
        <taxon>Bacteria</taxon>
        <taxon>Bacillati</taxon>
        <taxon>Bacillota</taxon>
        <taxon>Clostridia</taxon>
        <taxon>Lachnospirales</taxon>
        <taxon>Lachnospiraceae</taxon>
        <taxon>Blautia</taxon>
    </lineage>
</organism>
<feature type="chain" id="PRO_5047006106" description="Cyclophilin-like domain-containing protein" evidence="2">
    <location>
        <begin position="23"/>
        <end position="186"/>
    </location>
</feature>
<dbReference type="Pfam" id="PF18050">
    <property type="entry name" value="Cyclophil_like2"/>
    <property type="match status" value="1"/>
</dbReference>
<keyword evidence="5" id="KW-1185">Reference proteome</keyword>
<dbReference type="Gene3D" id="2.40.100.20">
    <property type="match status" value="1"/>
</dbReference>
<evidence type="ECO:0000313" key="5">
    <source>
        <dbReference type="Proteomes" id="UP001600941"/>
    </source>
</evidence>
<reference evidence="4 5" key="1">
    <citation type="submission" date="2024-04" db="EMBL/GenBank/DDBJ databases">
        <title>Defined microbial consortia suppress multidrug-resistant proinflammatory Enterobacteriaceae via ecological control.</title>
        <authorList>
            <person name="Furuichi M."/>
            <person name="Kawaguchi T."/>
            <person name="Pust M."/>
            <person name="Yasuma K."/>
            <person name="Plichta D."/>
            <person name="Hasegawa N."/>
            <person name="Ohya T."/>
            <person name="Bhattarai S."/>
            <person name="Sasajima S."/>
            <person name="Aoto Y."/>
            <person name="Tuganbaev T."/>
            <person name="Yaginuma M."/>
            <person name="Ueda M."/>
            <person name="Okahashi N."/>
            <person name="Amafuji K."/>
            <person name="Kiridooshi Y."/>
            <person name="Sugita K."/>
            <person name="Strazar M."/>
            <person name="Skelly A."/>
            <person name="Suda W."/>
            <person name="Hattori M."/>
            <person name="Nakamoto N."/>
            <person name="Caballero S."/>
            <person name="Norman J."/>
            <person name="Olle B."/>
            <person name="Tanoue T."/>
            <person name="Arita M."/>
            <person name="Bucci V."/>
            <person name="Atarashi K."/>
            <person name="Xavier R."/>
            <person name="Honda K."/>
        </authorList>
    </citation>
    <scope>NUCLEOTIDE SEQUENCE [LARGE SCALE GENOMIC DNA]</scope>
    <source>
        <strain evidence="5">k34-0107-D12</strain>
    </source>
</reference>
<dbReference type="RefSeq" id="WP_227210498.1">
    <property type="nucleotide sequence ID" value="NZ_BAABZQ010000001.1"/>
</dbReference>
<dbReference type="PROSITE" id="PS51257">
    <property type="entry name" value="PROKAR_LIPOPROTEIN"/>
    <property type="match status" value="1"/>
</dbReference>
<sequence>MKRMIILIAVIFLLLGMTGCGNSNSTGIPYNTSADPAQQDNPENHKAVEKNDIQQTEQNESGPTDKEENDTMKISVKSANYEMIYKLNNSQAAKALYAQLPLTMEVKPFSSNEMTFYPTQKLDTSGTPLSGGETGSLSYYEPWGDIVMFYAPCDPNSSLYELGTILSGKEDIDKLNGTITISVYKE</sequence>
<comment type="caution">
    <text evidence="4">The sequence shown here is derived from an EMBL/GenBank/DDBJ whole genome shotgun (WGS) entry which is preliminary data.</text>
</comment>
<dbReference type="InterPro" id="IPR041183">
    <property type="entry name" value="Cyclophilin-like"/>
</dbReference>
<dbReference type="InterPro" id="IPR029000">
    <property type="entry name" value="Cyclophilin-like_dom_sf"/>
</dbReference>
<dbReference type="Proteomes" id="UP001600941">
    <property type="component" value="Unassembled WGS sequence"/>
</dbReference>
<feature type="compositionally biased region" description="Polar residues" evidence="1">
    <location>
        <begin position="53"/>
        <end position="62"/>
    </location>
</feature>
<evidence type="ECO:0000313" key="4">
    <source>
        <dbReference type="EMBL" id="GAA6500155.1"/>
    </source>
</evidence>
<evidence type="ECO:0000259" key="3">
    <source>
        <dbReference type="Pfam" id="PF18050"/>
    </source>
</evidence>
<dbReference type="EMBL" id="BAABZQ010000001">
    <property type="protein sequence ID" value="GAA6500155.1"/>
    <property type="molecule type" value="Genomic_DNA"/>
</dbReference>
<accession>A0ABQ0BUG3</accession>
<protein>
    <recommendedName>
        <fullName evidence="3">Cyclophilin-like domain-containing protein</fullName>
    </recommendedName>
</protein>
<gene>
    <name evidence="4" type="ORF">K340107D12_29710</name>
</gene>
<keyword evidence="2" id="KW-0732">Signal</keyword>
<feature type="domain" description="Cyclophilin-like" evidence="3">
    <location>
        <begin position="80"/>
        <end position="183"/>
    </location>
</feature>
<feature type="region of interest" description="Disordered" evidence="1">
    <location>
        <begin position="48"/>
        <end position="71"/>
    </location>
</feature>
<evidence type="ECO:0000256" key="1">
    <source>
        <dbReference type="SAM" id="MobiDB-lite"/>
    </source>
</evidence>
<name>A0ABQ0BUG3_9FIRM</name>
<evidence type="ECO:0000256" key="2">
    <source>
        <dbReference type="SAM" id="SignalP"/>
    </source>
</evidence>
<feature type="signal peptide" evidence="2">
    <location>
        <begin position="1"/>
        <end position="22"/>
    </location>
</feature>
<dbReference type="SUPFAM" id="SSF50891">
    <property type="entry name" value="Cyclophilin-like"/>
    <property type="match status" value="1"/>
</dbReference>
<proteinExistence type="predicted"/>